<keyword evidence="1" id="KW-0547">Nucleotide-binding</keyword>
<dbReference type="InterPro" id="IPR027417">
    <property type="entry name" value="P-loop_NTPase"/>
</dbReference>
<evidence type="ECO:0000256" key="1">
    <source>
        <dbReference type="ARBA" id="ARBA00022741"/>
    </source>
</evidence>
<dbReference type="InterPro" id="IPR001806">
    <property type="entry name" value="Small_GTPase"/>
</dbReference>
<reference evidence="3 4" key="1">
    <citation type="submission" date="2019-01" db="EMBL/GenBank/DDBJ databases">
        <title>A draft genome assembly of the solar-powered sea slug Elysia chlorotica.</title>
        <authorList>
            <person name="Cai H."/>
            <person name="Li Q."/>
            <person name="Fang X."/>
            <person name="Li J."/>
            <person name="Curtis N.E."/>
            <person name="Altenburger A."/>
            <person name="Shibata T."/>
            <person name="Feng M."/>
            <person name="Maeda T."/>
            <person name="Schwartz J.A."/>
            <person name="Shigenobu S."/>
            <person name="Lundholm N."/>
            <person name="Nishiyama T."/>
            <person name="Yang H."/>
            <person name="Hasebe M."/>
            <person name="Li S."/>
            <person name="Pierce S.K."/>
            <person name="Wang J."/>
        </authorList>
    </citation>
    <scope>NUCLEOTIDE SEQUENCE [LARGE SCALE GENOMIC DNA]</scope>
    <source>
        <strain evidence="3">EC2010</strain>
        <tissue evidence="3">Whole organism of an adult</tissue>
    </source>
</reference>
<name>A0A3S1B4M9_ELYCH</name>
<dbReference type="Gene3D" id="3.40.50.300">
    <property type="entry name" value="P-loop containing nucleotide triphosphate hydrolases"/>
    <property type="match status" value="1"/>
</dbReference>
<comment type="caution">
    <text evidence="3">The sequence shown here is derived from an EMBL/GenBank/DDBJ whole genome shotgun (WGS) entry which is preliminary data.</text>
</comment>
<accession>A0A3S1B4M9</accession>
<evidence type="ECO:0008006" key="5">
    <source>
        <dbReference type="Google" id="ProtNLM"/>
    </source>
</evidence>
<dbReference type="SUPFAM" id="SSF52540">
    <property type="entry name" value="P-loop containing nucleoside triphosphate hydrolases"/>
    <property type="match status" value="1"/>
</dbReference>
<dbReference type="AlphaFoldDB" id="A0A3S1B4M9"/>
<evidence type="ECO:0000256" key="2">
    <source>
        <dbReference type="ARBA" id="ARBA00023134"/>
    </source>
</evidence>
<dbReference type="STRING" id="188477.A0A3S1B4M9"/>
<dbReference type="InterPro" id="IPR003578">
    <property type="entry name" value="Small_GTPase_Rho"/>
</dbReference>
<dbReference type="Proteomes" id="UP000271974">
    <property type="component" value="Unassembled WGS sequence"/>
</dbReference>
<protein>
    <recommendedName>
        <fullName evidence="5">Small monomeric GTPase</fullName>
    </recommendedName>
</protein>
<evidence type="ECO:0000313" key="3">
    <source>
        <dbReference type="EMBL" id="RUS75941.1"/>
    </source>
</evidence>
<organism evidence="3 4">
    <name type="scientific">Elysia chlorotica</name>
    <name type="common">Eastern emerald elysia</name>
    <name type="synonym">Sea slug</name>
    <dbReference type="NCBI Taxonomy" id="188477"/>
    <lineage>
        <taxon>Eukaryota</taxon>
        <taxon>Metazoa</taxon>
        <taxon>Spiralia</taxon>
        <taxon>Lophotrochozoa</taxon>
        <taxon>Mollusca</taxon>
        <taxon>Gastropoda</taxon>
        <taxon>Heterobranchia</taxon>
        <taxon>Euthyneura</taxon>
        <taxon>Panpulmonata</taxon>
        <taxon>Sacoglossa</taxon>
        <taxon>Placobranchoidea</taxon>
        <taxon>Plakobranchidae</taxon>
        <taxon>Elysia</taxon>
    </lineage>
</organism>
<dbReference type="GO" id="GO:0007264">
    <property type="term" value="P:small GTPase-mediated signal transduction"/>
    <property type="evidence" value="ECO:0007669"/>
    <property type="project" value="InterPro"/>
</dbReference>
<sequence>MSSFNSGVFSSMFKSQNNSALAPAIIPRNAKLTKQKIVLVGSGLVGKTSIVSSYVDKFTPDVPFVLEERTRRVQVDGLYYEQTIVDTHGQEEGYRTRVGCYAGTDVFLLCFSVVSPTSFVDVREKWYPE</sequence>
<dbReference type="OrthoDB" id="8830751at2759"/>
<keyword evidence="2" id="KW-0342">GTP-binding</keyword>
<gene>
    <name evidence="3" type="ORF">EGW08_016287</name>
</gene>
<dbReference type="EMBL" id="RQTK01000698">
    <property type="protein sequence ID" value="RUS75941.1"/>
    <property type="molecule type" value="Genomic_DNA"/>
</dbReference>
<evidence type="ECO:0000313" key="4">
    <source>
        <dbReference type="Proteomes" id="UP000271974"/>
    </source>
</evidence>
<feature type="non-terminal residue" evidence="3">
    <location>
        <position position="129"/>
    </location>
</feature>
<dbReference type="GO" id="GO:0003924">
    <property type="term" value="F:GTPase activity"/>
    <property type="evidence" value="ECO:0007669"/>
    <property type="project" value="InterPro"/>
</dbReference>
<dbReference type="GO" id="GO:0005525">
    <property type="term" value="F:GTP binding"/>
    <property type="evidence" value="ECO:0007669"/>
    <property type="project" value="UniProtKB-KW"/>
</dbReference>
<dbReference type="SMART" id="SM00174">
    <property type="entry name" value="RHO"/>
    <property type="match status" value="1"/>
</dbReference>
<dbReference type="PANTHER" id="PTHR24072">
    <property type="entry name" value="RHO FAMILY GTPASE"/>
    <property type="match status" value="1"/>
</dbReference>
<dbReference type="PRINTS" id="PR00449">
    <property type="entry name" value="RASTRNSFRMNG"/>
</dbReference>
<dbReference type="Pfam" id="PF00071">
    <property type="entry name" value="Ras"/>
    <property type="match status" value="1"/>
</dbReference>
<keyword evidence="4" id="KW-1185">Reference proteome</keyword>
<proteinExistence type="predicted"/>